<dbReference type="InterPro" id="IPR055910">
    <property type="entry name" value="DUF7487"/>
</dbReference>
<evidence type="ECO:0000313" key="3">
    <source>
        <dbReference type="EMBL" id="WNL49837.1"/>
    </source>
</evidence>
<keyword evidence="3" id="KW-0540">Nuclease</keyword>
<dbReference type="Pfam" id="PF24308">
    <property type="entry name" value="DUF7487"/>
    <property type="match status" value="2"/>
</dbReference>
<protein>
    <submittedName>
        <fullName evidence="3">Endonuclease</fullName>
    </submittedName>
</protein>
<organism evidence="3">
    <name type="scientific">Marseillevirus sp</name>
    <dbReference type="NCBI Taxonomy" id="2809551"/>
    <lineage>
        <taxon>Viruses</taxon>
        <taxon>Varidnaviria</taxon>
        <taxon>Bamfordvirae</taxon>
        <taxon>Nucleocytoviricota</taxon>
        <taxon>Megaviricetes</taxon>
        <taxon>Pimascovirales</taxon>
        <taxon>Pimascovirales incertae sedis</taxon>
        <taxon>Marseilleviridae</taxon>
        <taxon>Marseillevirus</taxon>
    </lineage>
</organism>
<keyword evidence="3" id="KW-0255">Endonuclease</keyword>
<dbReference type="GO" id="GO:0004519">
    <property type="term" value="F:endonuclease activity"/>
    <property type="evidence" value="ECO:0007669"/>
    <property type="project" value="UniProtKB-KW"/>
</dbReference>
<reference evidence="3" key="1">
    <citation type="submission" date="2023-07" db="EMBL/GenBank/DDBJ databases">
        <authorList>
            <person name="Xia Y."/>
        </authorList>
    </citation>
    <scope>NUCLEOTIDE SEQUENCE</scope>
    <source>
        <strain evidence="3">F</strain>
    </source>
</reference>
<evidence type="ECO:0000256" key="1">
    <source>
        <dbReference type="SAM" id="MobiDB-lite"/>
    </source>
</evidence>
<accession>A0AA96ELH0</accession>
<keyword evidence="3" id="KW-0378">Hydrolase</keyword>
<evidence type="ECO:0000259" key="2">
    <source>
        <dbReference type="Pfam" id="PF24308"/>
    </source>
</evidence>
<feature type="domain" description="DUF7487" evidence="2">
    <location>
        <begin position="233"/>
        <end position="440"/>
    </location>
</feature>
<proteinExistence type="predicted"/>
<feature type="domain" description="DUF7487" evidence="2">
    <location>
        <begin position="128"/>
        <end position="230"/>
    </location>
</feature>
<sequence length="465" mass="53706">MPPKRTQEEVALIFESKGCKLLSKYEGSYCEMTFQCSCGREGVATYSRLCSKTFAGCDECIRKKQGKINHEEAKEIFLRKGFELLTEYKNVKQKLEFICSCGEKAVVAGIWRARQKNWYGCPSCKAEGVKKTCLEKYGSTSPLHAPEIREKIVKGWEERWGTNNPLSNPEIREKCKKTMLKKYGVENTTQNTELKEKIRQRNIQKYGVSNPMKCETVKNKFKESISKKGIEEKEKTNQKRETTNLERHGSTNPMKNEEVIKRHKKSVDERYEGKPEKLENANKKYKETCMKKYGVSNPMKLRETQLKSQATYKAKTGYSHQSQNPEVARKILKSSFRKKEFLMPSGTPFICQGFEPLALQLLLDEGIKEQDILSPSEQGIKILYEFQEKKRMYHPDIFVPSLNLLIEVKSDWTFGGCGGKKKDEAEKTLKKLSTCREQGYNTRLYIFGKNNKLVSFSERISSTNF</sequence>
<dbReference type="EMBL" id="OR343188">
    <property type="protein sequence ID" value="WNL49837.1"/>
    <property type="molecule type" value="Genomic_DNA"/>
</dbReference>
<gene>
    <name evidence="3" type="ORF">MarFTMF_321</name>
</gene>
<feature type="region of interest" description="Disordered" evidence="1">
    <location>
        <begin position="228"/>
        <end position="253"/>
    </location>
</feature>
<name>A0AA96ELH0_9VIRU</name>